<dbReference type="Proteomes" id="UP000518878">
    <property type="component" value="Unassembled WGS sequence"/>
</dbReference>
<evidence type="ECO:0000313" key="1">
    <source>
        <dbReference type="EMBL" id="NID14362.1"/>
    </source>
</evidence>
<comment type="caution">
    <text evidence="1">The sequence shown here is derived from an EMBL/GenBank/DDBJ whole genome shotgun (WGS) entry which is preliminary data.</text>
</comment>
<reference evidence="1 2" key="1">
    <citation type="journal article" date="2006" name="Int. J. Syst. Evol. Microbiol.">
        <title>Dyella yeojuensis sp. nov., isolated from greenhouse soil in Korea.</title>
        <authorList>
            <person name="Kim B.Y."/>
            <person name="Weon H.Y."/>
            <person name="Lee K.H."/>
            <person name="Seok S.J."/>
            <person name="Kwon S.W."/>
            <person name="Go S.J."/>
            <person name="Stackebrandt E."/>
        </authorList>
    </citation>
    <scope>NUCLEOTIDE SEQUENCE [LARGE SCALE GENOMIC DNA]</scope>
    <source>
        <strain evidence="1 2">DSM 17673</strain>
    </source>
</reference>
<dbReference type="InterPro" id="IPR029052">
    <property type="entry name" value="Metallo-depent_PP-like"/>
</dbReference>
<evidence type="ECO:0000313" key="2">
    <source>
        <dbReference type="Proteomes" id="UP000518878"/>
    </source>
</evidence>
<dbReference type="AlphaFoldDB" id="A0A7X5QS07"/>
<keyword evidence="2" id="KW-1185">Reference proteome</keyword>
<protein>
    <submittedName>
        <fullName evidence="1">Winged helix-turn-helix domain-containing protein</fullName>
    </submittedName>
</protein>
<proteinExistence type="predicted"/>
<dbReference type="SUPFAM" id="SSF56300">
    <property type="entry name" value="Metallo-dependent phosphatases"/>
    <property type="match status" value="1"/>
</dbReference>
<gene>
    <name evidence="1" type="ORF">HBF32_02660</name>
</gene>
<sequence length="338" mass="37973">MQARRGWAPDHGITTPLPLGQKLRGTSTLVDKRTGETVLQWIKSSEDAEEQAEAMQAAIAAMGEKIPREKPRRAPAVCNTDLLNCYVLTDYHLGMLAWGEETGADWDLGIAEDMLVDWFAAAMAQSPAAEVGVFAQLGDFLHWDGMDAVTPTSKHLLDADTRFQKLVRVAIRAIRRVIGLLLEKHQRVHVLMAEGNHDMASSIWLREWLRAIYENEPRVHVDVSPDPYYCVEHGKTALFFHHGHKKRPAQIDTVFAAKFREVFGRTEHAYAHMGHLHHIDVKETNLMLVEQHRTLAAPDAHASRGGWLSGRDAQVITYSRRFGEVGRVRVSAKMLEAA</sequence>
<organism evidence="1 2">
    <name type="scientific">Luteibacter yeojuensis</name>
    <dbReference type="NCBI Taxonomy" id="345309"/>
    <lineage>
        <taxon>Bacteria</taxon>
        <taxon>Pseudomonadati</taxon>
        <taxon>Pseudomonadota</taxon>
        <taxon>Gammaproteobacteria</taxon>
        <taxon>Lysobacterales</taxon>
        <taxon>Rhodanobacteraceae</taxon>
        <taxon>Luteibacter</taxon>
    </lineage>
</organism>
<dbReference type="EMBL" id="JAAQTL010000001">
    <property type="protein sequence ID" value="NID14362.1"/>
    <property type="molecule type" value="Genomic_DNA"/>
</dbReference>
<name>A0A7X5QS07_9GAMM</name>
<dbReference type="Gene3D" id="3.60.21.10">
    <property type="match status" value="1"/>
</dbReference>
<accession>A0A7X5QS07</accession>